<dbReference type="InterPro" id="IPR002325">
    <property type="entry name" value="Cyt_f"/>
</dbReference>
<evidence type="ECO:0000256" key="1">
    <source>
        <dbReference type="ARBA" id="ARBA00004370"/>
    </source>
</evidence>
<dbReference type="GO" id="GO:0020037">
    <property type="term" value="F:heme binding"/>
    <property type="evidence" value="ECO:0007669"/>
    <property type="project" value="InterPro"/>
</dbReference>
<name>D9IXH5_9ALVE</name>
<evidence type="ECO:0000256" key="7">
    <source>
        <dbReference type="PIRSR" id="PIRSR602325-50"/>
    </source>
</evidence>
<feature type="binding site" description="covalent" evidence="7">
    <location>
        <position position="28"/>
    </location>
    <ligand>
        <name>heme</name>
        <dbReference type="ChEBI" id="CHEBI:30413"/>
    </ligand>
</feature>
<feature type="binding site" description="axial binding residue" evidence="7">
    <location>
        <position position="29"/>
    </location>
    <ligand>
        <name>heme</name>
        <dbReference type="ChEBI" id="CHEBI:30413"/>
    </ligand>
    <ligandPart>
        <name>Fe</name>
        <dbReference type="ChEBI" id="CHEBI:18248"/>
    </ligandPart>
</feature>
<gene>
    <name evidence="10" type="primary">petA</name>
</gene>
<dbReference type="RefSeq" id="YP_003795261.2">
    <property type="nucleotide sequence ID" value="NC_014340.2"/>
</dbReference>
<reference evidence="10" key="1">
    <citation type="journal article" date="2010" name="Proc. Natl. Acad. Sci. U.S.A.">
        <title>A common red algal origin of the apicomplexan, dinoflagellate, and heterokont plastids.</title>
        <authorList>
            <person name="Janouskovec J."/>
            <person name="Horak A."/>
            <person name="Obornik M."/>
            <person name="Lukes J."/>
            <person name="Keeling P.J."/>
        </authorList>
    </citation>
    <scope>NUCLEOTIDE SEQUENCE</scope>
    <source>
        <strain evidence="10">CCMP2878</strain>
    </source>
</reference>
<dbReference type="Gene3D" id="2.60.40.830">
    <property type="entry name" value="Cytochrome f large domain"/>
    <property type="match status" value="1"/>
</dbReference>
<evidence type="ECO:0000256" key="4">
    <source>
        <dbReference type="ARBA" id="ARBA00022989"/>
    </source>
</evidence>
<keyword evidence="4 8" id="KW-1133">Transmembrane helix</keyword>
<dbReference type="EMBL" id="HM222967">
    <property type="protein sequence ID" value="ADJ66503.2"/>
    <property type="molecule type" value="Genomic_DNA"/>
</dbReference>
<accession>D9IXH5</accession>
<comment type="cofactor">
    <cofactor evidence="7">
        <name>heme</name>
        <dbReference type="ChEBI" id="CHEBI:30413"/>
    </cofactor>
    <text evidence="7">Binds 1 heme group covalently.</text>
</comment>
<comment type="subcellular location">
    <subcellularLocation>
        <location evidence="1">Membrane</location>
    </subcellularLocation>
</comment>
<sequence>MFANFPIYAQQGNLIAREANGKLVCANCHLNNYPIKIYGVRHLINNEVFNLKLSVDRPNSALTQSASLNGSKKFLGLGGIVILPEQFDVVYRPAAENPFIPYSTEEDQTLVVGPLYTNKATLNIPVRSPAAKDGIPTTNMFFGGINRGRGQLTPLGVKTDTNKPELEFSNLSVGQIWRSSKGHLYMTQANSENLYRLNGNLHLTWGDNSAVIVNSPNQGGFGQSEFSTSVLNLEYLVNYLFFTLFCVSAQISLIIYKKDYLVRRSFDTWSYWCRFALPKRKIVVSEETVMVDPNFIVLTGKKYKR</sequence>
<keyword evidence="7" id="KW-0349">Heme</keyword>
<keyword evidence="10" id="KW-0934">Plastid</keyword>
<dbReference type="GO" id="GO:0042651">
    <property type="term" value="C:thylakoid membrane"/>
    <property type="evidence" value="ECO:0007669"/>
    <property type="project" value="InterPro"/>
</dbReference>
<protein>
    <submittedName>
        <fullName evidence="10">Component of cytochrome b6/f complex</fullName>
    </submittedName>
</protein>
<dbReference type="InterPro" id="IPR036826">
    <property type="entry name" value="Cyt_f_lg_dom_sf"/>
</dbReference>
<evidence type="ECO:0000256" key="6">
    <source>
        <dbReference type="ARBA" id="ARBA00023136"/>
    </source>
</evidence>
<dbReference type="Gene3D" id="2.40.50.100">
    <property type="match status" value="1"/>
</dbReference>
<dbReference type="PANTHER" id="PTHR33288">
    <property type="match status" value="1"/>
</dbReference>
<keyword evidence="2" id="KW-0602">Photosynthesis</keyword>
<keyword evidence="7" id="KW-0408">Iron</keyword>
<keyword evidence="5" id="KW-0793">Thylakoid</keyword>
<dbReference type="GO" id="GO:0015979">
    <property type="term" value="P:photosynthesis"/>
    <property type="evidence" value="ECO:0007669"/>
    <property type="project" value="UniProtKB-KW"/>
</dbReference>
<dbReference type="Pfam" id="PF16639">
    <property type="entry name" value="Apocytochr_F_N"/>
    <property type="match status" value="1"/>
</dbReference>
<dbReference type="PRINTS" id="PR00610">
    <property type="entry name" value="CYTOCHROMEF"/>
</dbReference>
<evidence type="ECO:0000259" key="9">
    <source>
        <dbReference type="Pfam" id="PF16639"/>
    </source>
</evidence>
<feature type="transmembrane region" description="Helical" evidence="8">
    <location>
        <begin position="236"/>
        <end position="256"/>
    </location>
</feature>
<keyword evidence="3 8" id="KW-0812">Transmembrane</keyword>
<evidence type="ECO:0000256" key="8">
    <source>
        <dbReference type="SAM" id="Phobius"/>
    </source>
</evidence>
<evidence type="ECO:0000256" key="3">
    <source>
        <dbReference type="ARBA" id="ARBA00022692"/>
    </source>
</evidence>
<dbReference type="PROSITE" id="PS51010">
    <property type="entry name" value="CYTF"/>
    <property type="match status" value="1"/>
</dbReference>
<feature type="binding site" description="axial binding residue" evidence="7">
    <location>
        <position position="5"/>
    </location>
    <ligand>
        <name>heme</name>
        <dbReference type="ChEBI" id="CHEBI:30413"/>
    </ligand>
    <ligandPart>
        <name>Fe</name>
        <dbReference type="ChEBI" id="CHEBI:18248"/>
    </ligandPart>
</feature>
<geneLocation type="chloroplast" evidence="10"/>
<keyword evidence="6 8" id="KW-0472">Membrane</keyword>
<dbReference type="PANTHER" id="PTHR33288:SF10">
    <property type="entry name" value="CYTOCHROME F"/>
    <property type="match status" value="1"/>
</dbReference>
<feature type="binding site" description="covalent" evidence="7">
    <location>
        <position position="25"/>
    </location>
    <ligand>
        <name>heme</name>
        <dbReference type="ChEBI" id="CHEBI:30413"/>
    </ligand>
</feature>
<organism evidence="10">
    <name type="scientific">Chromera velia</name>
    <dbReference type="NCBI Taxonomy" id="505693"/>
    <lineage>
        <taxon>Eukaryota</taxon>
        <taxon>Sar</taxon>
        <taxon>Alveolata</taxon>
        <taxon>Colpodellida</taxon>
        <taxon>Chromeraceae</taxon>
        <taxon>Chromera</taxon>
    </lineage>
</organism>
<dbReference type="AlphaFoldDB" id="D9IXH5"/>
<reference evidence="10" key="2">
    <citation type="submission" date="2013-03" db="EMBL/GenBank/DDBJ databases">
        <title>Split photosystem protein, linear topology, and growth of structural complexity in the recombination-driven plastid genome of Chromera velia.</title>
        <authorList>
            <person name="Janouskovec J."/>
            <person name="Sobotka R."/>
            <person name="Lai D.-H."/>
            <person name="Flegontov P."/>
            <person name="Konik P."/>
            <person name="Komenda J."/>
            <person name="Ali S."/>
            <person name="Prasil O."/>
            <person name="Pain A."/>
            <person name="Obornik M."/>
            <person name="Lukes J."/>
            <person name="Keeling P.J."/>
        </authorList>
    </citation>
    <scope>NUCLEOTIDE SEQUENCE</scope>
    <source>
        <strain evidence="10">CCMP2878</strain>
    </source>
</reference>
<feature type="domain" description="Cytochrome f large" evidence="9">
    <location>
        <begin position="5"/>
        <end position="132"/>
    </location>
</feature>
<dbReference type="SUPFAM" id="SSF49441">
    <property type="entry name" value="Cytochrome f, large domain"/>
    <property type="match status" value="1"/>
</dbReference>
<dbReference type="GO" id="GO:0005506">
    <property type="term" value="F:iron ion binding"/>
    <property type="evidence" value="ECO:0007669"/>
    <property type="project" value="InterPro"/>
</dbReference>
<keyword evidence="10" id="KW-0150">Chloroplast</keyword>
<evidence type="ECO:0000256" key="2">
    <source>
        <dbReference type="ARBA" id="ARBA00022531"/>
    </source>
</evidence>
<proteinExistence type="predicted"/>
<evidence type="ECO:0000256" key="5">
    <source>
        <dbReference type="ARBA" id="ARBA00023078"/>
    </source>
</evidence>
<keyword evidence="7" id="KW-0479">Metal-binding</keyword>
<dbReference type="InterPro" id="IPR024094">
    <property type="entry name" value="Cyt_f_lg_dom"/>
</dbReference>
<dbReference type="GO" id="GO:0009055">
    <property type="term" value="F:electron transfer activity"/>
    <property type="evidence" value="ECO:0007669"/>
    <property type="project" value="InterPro"/>
</dbReference>
<dbReference type="GeneID" id="9480887"/>
<evidence type="ECO:0000313" key="10">
    <source>
        <dbReference type="EMBL" id="ADJ66503.2"/>
    </source>
</evidence>